<comment type="similarity">
    <text evidence="1">Belongs to the LOB domain-containing protein family.</text>
</comment>
<evidence type="ECO:0000313" key="4">
    <source>
        <dbReference type="EMBL" id="KAF7814140.1"/>
    </source>
</evidence>
<comment type="caution">
    <text evidence="4">The sequence shown here is derived from an EMBL/GenBank/DDBJ whole genome shotgun (WGS) entry which is preliminary data.</text>
</comment>
<dbReference type="PANTHER" id="PTHR31301:SF67">
    <property type="entry name" value="LOB DOMAIN-CONTAINING PROTEIN 22"/>
    <property type="match status" value="1"/>
</dbReference>
<name>A0A834T3T7_9FABA</name>
<accession>A0A834T3T7</accession>
<dbReference type="OrthoDB" id="1893065at2759"/>
<feature type="domain" description="LOB" evidence="3">
    <location>
        <begin position="13"/>
        <end position="114"/>
    </location>
</feature>
<dbReference type="Proteomes" id="UP000634136">
    <property type="component" value="Unassembled WGS sequence"/>
</dbReference>
<dbReference type="EMBL" id="JAAIUW010000009">
    <property type="protein sequence ID" value="KAF7814140.1"/>
    <property type="molecule type" value="Genomic_DNA"/>
</dbReference>
<dbReference type="PANTHER" id="PTHR31301">
    <property type="entry name" value="LOB DOMAIN-CONTAINING PROTEIN 4-RELATED"/>
    <property type="match status" value="1"/>
</dbReference>
<sequence length="475" mass="52642">MTKSRNGTTTTTQACAACKYQRRKCAPDCILAPYFPHDRHRQFLNAYKLFGVSNITKIIKHLDPPLKDQAMRTIIYQSDMRASDPVLGCYRVILDLQTQIQLHRAELDLVLQQLAVFRAQAQARGDQLNLGPRYENYYLTPQEQEAYGVGVGVGGGGDVEVDVDVDAWGKQETMSLSSLSLQGQNGNNGSVVVNGGGGGEDDLYDHKPLIEISSDYDRNDIRFEPQELLDPSDEEVLFNKIDNTMVKAESSDECMLQQAQPQPQDHDLIYLESHIHLTLGVRRRRRRRLLSGRKSHSDSVTGDSDSHFGRLQASHLRLHLRVQIHLQRQSILALHARLQFSSGVAVQFPIAAQNRSLQHRRVLLPVLERRDRAVADVDLIGENRNRSRPVENSAGDTDEEEEDENDENEPEAEGTAPSAAAPAVVGLWTVGGSGCSIELGFGGRECRVSRTTVGGGAVGRGLGRRVDPICHDISI</sequence>
<evidence type="ECO:0000259" key="3">
    <source>
        <dbReference type="PROSITE" id="PS50891"/>
    </source>
</evidence>
<feature type="region of interest" description="Disordered" evidence="2">
    <location>
        <begin position="385"/>
        <end position="419"/>
    </location>
</feature>
<proteinExistence type="inferred from homology"/>
<protein>
    <submittedName>
        <fullName evidence="4">LOB domain-containing protein 22</fullName>
    </submittedName>
</protein>
<evidence type="ECO:0000256" key="2">
    <source>
        <dbReference type="SAM" id="MobiDB-lite"/>
    </source>
</evidence>
<organism evidence="4 5">
    <name type="scientific">Senna tora</name>
    <dbReference type="NCBI Taxonomy" id="362788"/>
    <lineage>
        <taxon>Eukaryota</taxon>
        <taxon>Viridiplantae</taxon>
        <taxon>Streptophyta</taxon>
        <taxon>Embryophyta</taxon>
        <taxon>Tracheophyta</taxon>
        <taxon>Spermatophyta</taxon>
        <taxon>Magnoliopsida</taxon>
        <taxon>eudicotyledons</taxon>
        <taxon>Gunneridae</taxon>
        <taxon>Pentapetalae</taxon>
        <taxon>rosids</taxon>
        <taxon>fabids</taxon>
        <taxon>Fabales</taxon>
        <taxon>Fabaceae</taxon>
        <taxon>Caesalpinioideae</taxon>
        <taxon>Cassia clade</taxon>
        <taxon>Senna</taxon>
    </lineage>
</organism>
<dbReference type="PROSITE" id="PS50891">
    <property type="entry name" value="LOB"/>
    <property type="match status" value="1"/>
</dbReference>
<evidence type="ECO:0000313" key="5">
    <source>
        <dbReference type="Proteomes" id="UP000634136"/>
    </source>
</evidence>
<dbReference type="Pfam" id="PF03195">
    <property type="entry name" value="LOB"/>
    <property type="match status" value="1"/>
</dbReference>
<keyword evidence="5" id="KW-1185">Reference proteome</keyword>
<dbReference type="AlphaFoldDB" id="A0A834T3T7"/>
<feature type="compositionally biased region" description="Acidic residues" evidence="2">
    <location>
        <begin position="396"/>
        <end position="412"/>
    </location>
</feature>
<reference evidence="4" key="1">
    <citation type="submission" date="2020-09" db="EMBL/GenBank/DDBJ databases">
        <title>Genome-Enabled Discovery of Anthraquinone Biosynthesis in Senna tora.</title>
        <authorList>
            <person name="Kang S.-H."/>
            <person name="Pandey R.P."/>
            <person name="Lee C.-M."/>
            <person name="Sim J.-S."/>
            <person name="Jeong J.-T."/>
            <person name="Choi B.-S."/>
            <person name="Jung M."/>
            <person name="Ginzburg D."/>
            <person name="Zhao K."/>
            <person name="Won S.Y."/>
            <person name="Oh T.-J."/>
            <person name="Yu Y."/>
            <person name="Kim N.-H."/>
            <person name="Lee O.R."/>
            <person name="Lee T.-H."/>
            <person name="Bashyal P."/>
            <person name="Kim T.-S."/>
            <person name="Lee W.-H."/>
            <person name="Kawkins C."/>
            <person name="Kim C.-K."/>
            <person name="Kim J.S."/>
            <person name="Ahn B.O."/>
            <person name="Rhee S.Y."/>
            <person name="Sohng J.K."/>
        </authorList>
    </citation>
    <scope>NUCLEOTIDE SEQUENCE</scope>
    <source>
        <tissue evidence="4">Leaf</tissue>
    </source>
</reference>
<dbReference type="InterPro" id="IPR004883">
    <property type="entry name" value="LOB"/>
</dbReference>
<evidence type="ECO:0000256" key="1">
    <source>
        <dbReference type="ARBA" id="ARBA00005474"/>
    </source>
</evidence>
<gene>
    <name evidence="4" type="ORF">G2W53_028109</name>
</gene>